<dbReference type="Pfam" id="PF13432">
    <property type="entry name" value="TPR_16"/>
    <property type="match status" value="3"/>
</dbReference>
<keyword evidence="5 10" id="KW-0808">Transferase</keyword>
<dbReference type="Proteomes" id="UP001620514">
    <property type="component" value="Unassembled WGS sequence"/>
</dbReference>
<dbReference type="Gene3D" id="3.40.50.11380">
    <property type="match status" value="1"/>
</dbReference>
<dbReference type="EC" id="2.4.1.255" evidence="3"/>
<dbReference type="Pfam" id="PF13424">
    <property type="entry name" value="TPR_12"/>
    <property type="match status" value="2"/>
</dbReference>
<keyword evidence="7 8" id="KW-0802">TPR repeat</keyword>
<feature type="repeat" description="TPR" evidence="8">
    <location>
        <begin position="206"/>
        <end position="239"/>
    </location>
</feature>
<evidence type="ECO:0000313" key="10">
    <source>
        <dbReference type="EMBL" id="MFK4442612.1"/>
    </source>
</evidence>
<comment type="caution">
    <text evidence="10">The sequence shown here is derived from an EMBL/GenBank/DDBJ whole genome shotgun (WGS) entry which is preliminary data.</text>
</comment>
<dbReference type="GO" id="GO:0097363">
    <property type="term" value="F:protein O-acetylglucosaminyltransferase activity"/>
    <property type="evidence" value="ECO:0007669"/>
    <property type="project" value="UniProtKB-EC"/>
</dbReference>
<evidence type="ECO:0000256" key="3">
    <source>
        <dbReference type="ARBA" id="ARBA00011970"/>
    </source>
</evidence>
<sequence>MDALKLLELARERHLAGDLPSARTLYEQVLECTPDDPSPMFALGIMEWQDGAFDPALAWLDRALRIAPRDARYHYVRGLVLSAMRRTHDAIGAYDSVLDIDPEHVDALNNLANCHREDGENGATEAFYRRAPVLRRDANALTNLGTLLQASGRHEEAFDHLNEAVSVAPESVVCLLNLGVAFNEERNFARAEAIITRALELSPQFPEAAYNLANTLHAQGRLPEAVMLYQRELALNPAHADAHNNLGNVCKELAEYESAAKAFDMAISLRPNFIAAYNNSANLLRTLGRMDDAEARLGRALAIDPVSSVTHNNLGNILKDTGRLDDGIASYRLALAADPDNAVAHSNLVYALVFQAEDAQPVIDECKRWSARHEAPYRANRLSHNNDRTPARRLRIGYVSADFRGHCQALFLIPLLSQHDHARFEIFCYSSVRRPDNVTRRIAAYADVWRDVRKLDDEQLAQLIREDGIDILVDLTMHMADGRPLLFARKPAPVQIAWLAYPGTTGIEAFDYRLTDPWLDPLAVNTQYTER</sequence>
<evidence type="ECO:0000256" key="1">
    <source>
        <dbReference type="ARBA" id="ARBA00004922"/>
    </source>
</evidence>
<evidence type="ECO:0000256" key="2">
    <source>
        <dbReference type="ARBA" id="ARBA00005386"/>
    </source>
</evidence>
<evidence type="ECO:0000259" key="9">
    <source>
        <dbReference type="Pfam" id="PF13844"/>
    </source>
</evidence>
<evidence type="ECO:0000256" key="7">
    <source>
        <dbReference type="ARBA" id="ARBA00022803"/>
    </source>
</evidence>
<feature type="repeat" description="TPR" evidence="8">
    <location>
        <begin position="37"/>
        <end position="70"/>
    </location>
</feature>
<dbReference type="PANTHER" id="PTHR44835">
    <property type="entry name" value="UDP-N-ACETYLGLUCOSAMINE--PEPTIDE N-ACETYLGLUCOSAMINYLTRANSFERASE SPINDLY-RELATED"/>
    <property type="match status" value="1"/>
</dbReference>
<comment type="similarity">
    <text evidence="2">Belongs to the glycosyltransferase 41 family. O-GlcNAc transferase subfamily.</text>
</comment>
<evidence type="ECO:0000256" key="5">
    <source>
        <dbReference type="ARBA" id="ARBA00022679"/>
    </source>
</evidence>
<dbReference type="PROSITE" id="PS50005">
    <property type="entry name" value="TPR"/>
    <property type="match status" value="7"/>
</dbReference>
<dbReference type="EMBL" id="JBIYDN010000006">
    <property type="protein sequence ID" value="MFK4442612.1"/>
    <property type="molecule type" value="Genomic_DNA"/>
</dbReference>
<keyword evidence="11" id="KW-1185">Reference proteome</keyword>
<feature type="repeat" description="TPR" evidence="8">
    <location>
        <begin position="172"/>
        <end position="205"/>
    </location>
</feature>
<evidence type="ECO:0000256" key="6">
    <source>
        <dbReference type="ARBA" id="ARBA00022737"/>
    </source>
</evidence>
<feature type="repeat" description="TPR" evidence="8">
    <location>
        <begin position="240"/>
        <end position="273"/>
    </location>
</feature>
<protein>
    <recommendedName>
        <fullName evidence="3">protein O-GlcNAc transferase</fullName>
        <ecNumber evidence="3">2.4.1.255</ecNumber>
    </recommendedName>
</protein>
<dbReference type="PANTHER" id="PTHR44835:SF1">
    <property type="entry name" value="PROTEIN O-GLCNAC TRANSFERASE"/>
    <property type="match status" value="1"/>
</dbReference>
<dbReference type="SMART" id="SM00028">
    <property type="entry name" value="TPR"/>
    <property type="match status" value="9"/>
</dbReference>
<organism evidence="10 11">
    <name type="scientific">Caballeronia udeis</name>
    <dbReference type="NCBI Taxonomy" id="1232866"/>
    <lineage>
        <taxon>Bacteria</taxon>
        <taxon>Pseudomonadati</taxon>
        <taxon>Pseudomonadota</taxon>
        <taxon>Betaproteobacteria</taxon>
        <taxon>Burkholderiales</taxon>
        <taxon>Burkholderiaceae</taxon>
        <taxon>Caballeronia</taxon>
    </lineage>
</organism>
<dbReference type="InterPro" id="IPR051939">
    <property type="entry name" value="Glycosyltr_41/O-GlcNAc_trsf"/>
</dbReference>
<dbReference type="InterPro" id="IPR029489">
    <property type="entry name" value="OGT/SEC/SPY_C"/>
</dbReference>
<gene>
    <name evidence="10" type="ORF">ABH943_002628</name>
</gene>
<proteinExistence type="inferred from homology"/>
<dbReference type="Pfam" id="PF13844">
    <property type="entry name" value="Glyco_transf_41"/>
    <property type="match status" value="1"/>
</dbReference>
<evidence type="ECO:0000256" key="4">
    <source>
        <dbReference type="ARBA" id="ARBA00022676"/>
    </source>
</evidence>
<keyword evidence="6" id="KW-0677">Repeat</keyword>
<dbReference type="Gene3D" id="1.25.40.10">
    <property type="entry name" value="Tetratricopeptide repeat domain"/>
    <property type="match status" value="5"/>
</dbReference>
<name>A0ABW8MFZ8_9BURK</name>
<dbReference type="InterPro" id="IPR019734">
    <property type="entry name" value="TPR_rpt"/>
</dbReference>
<evidence type="ECO:0000256" key="8">
    <source>
        <dbReference type="PROSITE-ProRule" id="PRU00339"/>
    </source>
</evidence>
<dbReference type="PROSITE" id="PS50293">
    <property type="entry name" value="TPR_REGION"/>
    <property type="match status" value="2"/>
</dbReference>
<feature type="repeat" description="TPR" evidence="8">
    <location>
        <begin position="138"/>
        <end position="171"/>
    </location>
</feature>
<keyword evidence="4 10" id="KW-0328">Glycosyltransferase</keyword>
<feature type="repeat" description="TPR" evidence="8">
    <location>
        <begin position="308"/>
        <end position="341"/>
    </location>
</feature>
<reference evidence="10 11" key="1">
    <citation type="submission" date="2024-11" db="EMBL/GenBank/DDBJ databases">
        <title>Using genomics to understand microbial adaptation to soil warming.</title>
        <authorList>
            <person name="Deangelis K.M. PhD."/>
        </authorList>
    </citation>
    <scope>NUCLEOTIDE SEQUENCE [LARGE SCALE GENOMIC DNA]</scope>
    <source>
        <strain evidence="10 11">GAS97</strain>
    </source>
</reference>
<comment type="pathway">
    <text evidence="1">Protein modification; protein glycosylation.</text>
</comment>
<evidence type="ECO:0000313" key="11">
    <source>
        <dbReference type="Proteomes" id="UP001620514"/>
    </source>
</evidence>
<dbReference type="InterPro" id="IPR011990">
    <property type="entry name" value="TPR-like_helical_dom_sf"/>
</dbReference>
<feature type="repeat" description="TPR" evidence="8">
    <location>
        <begin position="71"/>
        <end position="104"/>
    </location>
</feature>
<feature type="domain" description="O-GlcNAc transferase C-terminal" evidence="9">
    <location>
        <begin position="383"/>
        <end position="531"/>
    </location>
</feature>
<accession>A0ABW8MFZ8</accession>
<dbReference type="SUPFAM" id="SSF48452">
    <property type="entry name" value="TPR-like"/>
    <property type="match status" value="2"/>
</dbReference>
<dbReference type="RefSeq" id="WP_404606919.1">
    <property type="nucleotide sequence ID" value="NZ_JBIYDN010000006.1"/>
</dbReference>